<organism evidence="1 2">
    <name type="scientific">Leptospira ainlahdjerensis</name>
    <dbReference type="NCBI Taxonomy" id="2810033"/>
    <lineage>
        <taxon>Bacteria</taxon>
        <taxon>Pseudomonadati</taxon>
        <taxon>Spirochaetota</taxon>
        <taxon>Spirochaetia</taxon>
        <taxon>Leptospirales</taxon>
        <taxon>Leptospiraceae</taxon>
        <taxon>Leptospira</taxon>
    </lineage>
</organism>
<proteinExistence type="predicted"/>
<evidence type="ECO:0000313" key="1">
    <source>
        <dbReference type="EMBL" id="MBM9576867.1"/>
    </source>
</evidence>
<dbReference type="NCBIfam" id="NF047503">
    <property type="entry name" value="LB_137_fam"/>
    <property type="match status" value="1"/>
</dbReference>
<evidence type="ECO:0000313" key="2">
    <source>
        <dbReference type="Proteomes" id="UP000724686"/>
    </source>
</evidence>
<protein>
    <recommendedName>
        <fullName evidence="3">DUF5683 domain-containing protein</fullName>
    </recommendedName>
</protein>
<gene>
    <name evidence="1" type="ORF">JWG45_06835</name>
</gene>
<keyword evidence="2" id="KW-1185">Reference proteome</keyword>
<dbReference type="RefSeq" id="WP_205279017.1">
    <property type="nucleotide sequence ID" value="NZ_JAFFPU010000027.1"/>
</dbReference>
<reference evidence="1 2" key="1">
    <citation type="submission" date="2021-02" db="EMBL/GenBank/DDBJ databases">
        <title>Leptospira ainlahdjerensis sp. nov., Leptospira ainazelensis sp. nov., Leptospira abararensis sp. nov. and Leptospira chreensis sp. nov., four new species isolated from water sources in Algeria.</title>
        <authorList>
            <person name="Amara Korba A."/>
            <person name="Kainiu M."/>
            <person name="Vincent A.T."/>
            <person name="Mariet J.-F."/>
            <person name="Veyrier F.J."/>
            <person name="Goarant C."/>
            <person name="Picardeau M."/>
        </authorList>
    </citation>
    <scope>NUCLEOTIDE SEQUENCE [LARGE SCALE GENOMIC DNA]</scope>
    <source>
        <strain evidence="1 2">201903070</strain>
    </source>
</reference>
<dbReference type="Proteomes" id="UP000724686">
    <property type="component" value="Unassembled WGS sequence"/>
</dbReference>
<evidence type="ECO:0008006" key="3">
    <source>
        <dbReference type="Google" id="ProtNLM"/>
    </source>
</evidence>
<comment type="caution">
    <text evidence="1">The sequence shown here is derived from an EMBL/GenBank/DDBJ whole genome shotgun (WGS) entry which is preliminary data.</text>
</comment>
<accession>A0ABS2U930</accession>
<name>A0ABS2U930_9LEPT</name>
<dbReference type="EMBL" id="JAFFPU010000027">
    <property type="protein sequence ID" value="MBM9576867.1"/>
    <property type="molecule type" value="Genomic_DNA"/>
</dbReference>
<sequence>MSPFFRILIQTISFCCILLSRESLADTILLKDNTTLTGRVIEYKEHSVRFSNAYETIEILSNQILNIEIGFHGIPTILKTKSEPEFYKCLLIHSNSDGKFTFYDKKKSELFIVEFKDIEFLEYTFPFDKINFKGVVGGYEVEISYKHGGIKTGILSAIRSNTTVLISNSKEISISNSTISKIVYKGKDLKETKKKEYTQSDRIRLYDILIPGLYQIRTERKSFGTFILFSTFLSALASRYEYERGKKELYKQREFNERSILLGEELGLLSADFSYEAYYEHKNNNRSLLILTSLFYMIHFFDLWSWNPILSKKNDSSFSILPSLRLPIGTDRLNPNAETNAQIRFQWKF</sequence>